<dbReference type="Pfam" id="PF12019">
    <property type="entry name" value="GspH"/>
    <property type="match status" value="1"/>
</dbReference>
<keyword evidence="4" id="KW-0488">Methylation</keyword>
<dbReference type="EMBL" id="JACHXS010000011">
    <property type="protein sequence ID" value="MBB3224132.1"/>
    <property type="molecule type" value="Genomic_DNA"/>
</dbReference>
<keyword evidence="7 11" id="KW-1133">Transmembrane helix</keyword>
<keyword evidence="3" id="KW-1003">Cell membrane</keyword>
<dbReference type="RefSeq" id="WP_229422413.1">
    <property type="nucleotide sequence ID" value="NZ_CP040017.1"/>
</dbReference>
<evidence type="ECO:0000256" key="6">
    <source>
        <dbReference type="ARBA" id="ARBA00022692"/>
    </source>
</evidence>
<feature type="transmembrane region" description="Helical" evidence="11">
    <location>
        <begin position="31"/>
        <end position="53"/>
    </location>
</feature>
<proteinExistence type="inferred from homology"/>
<feature type="domain" description="General secretion pathway GspH" evidence="12">
    <location>
        <begin position="69"/>
        <end position="189"/>
    </location>
</feature>
<keyword evidence="5" id="KW-0997">Cell inner membrane</keyword>
<evidence type="ECO:0000259" key="12">
    <source>
        <dbReference type="Pfam" id="PF12019"/>
    </source>
</evidence>
<dbReference type="InterPro" id="IPR012902">
    <property type="entry name" value="N_methyl_site"/>
</dbReference>
<evidence type="ECO:0000256" key="7">
    <source>
        <dbReference type="ARBA" id="ARBA00022989"/>
    </source>
</evidence>
<evidence type="ECO:0000256" key="9">
    <source>
        <dbReference type="ARBA" id="ARBA00025772"/>
    </source>
</evidence>
<keyword evidence="6 11" id="KW-0812">Transmembrane</keyword>
<protein>
    <recommendedName>
        <fullName evidence="2">Type II secretion system protein H</fullName>
    </recommendedName>
    <alternativeName>
        <fullName evidence="10">General secretion pathway protein H</fullName>
    </alternativeName>
</protein>
<dbReference type="SUPFAM" id="SSF54523">
    <property type="entry name" value="Pili subunits"/>
    <property type="match status" value="1"/>
</dbReference>
<dbReference type="Proteomes" id="UP000584325">
    <property type="component" value="Unassembled WGS sequence"/>
</dbReference>
<comment type="subcellular location">
    <subcellularLocation>
        <location evidence="1">Cell inner membrane</location>
        <topology evidence="1">Single-pass membrane protein</topology>
    </subcellularLocation>
</comment>
<evidence type="ECO:0000256" key="10">
    <source>
        <dbReference type="ARBA" id="ARBA00030775"/>
    </source>
</evidence>
<dbReference type="GO" id="GO:0005886">
    <property type="term" value="C:plasma membrane"/>
    <property type="evidence" value="ECO:0007669"/>
    <property type="project" value="UniProtKB-SubCell"/>
</dbReference>
<dbReference type="InterPro" id="IPR022346">
    <property type="entry name" value="T2SS_GspH"/>
</dbReference>
<dbReference type="AlphaFoldDB" id="A0A7W5EF40"/>
<dbReference type="InterPro" id="IPR045584">
    <property type="entry name" value="Pilin-like"/>
</dbReference>
<evidence type="ECO:0000256" key="5">
    <source>
        <dbReference type="ARBA" id="ARBA00022519"/>
    </source>
</evidence>
<evidence type="ECO:0000256" key="11">
    <source>
        <dbReference type="SAM" id="Phobius"/>
    </source>
</evidence>
<dbReference type="NCBIfam" id="TIGR02532">
    <property type="entry name" value="IV_pilin_GFxxxE"/>
    <property type="match status" value="1"/>
</dbReference>
<accession>A0A7W5EF40</accession>
<keyword evidence="8 11" id="KW-0472">Membrane</keyword>
<dbReference type="Pfam" id="PF07963">
    <property type="entry name" value="N_methyl"/>
    <property type="match status" value="1"/>
</dbReference>
<sequence>MRTIDPHQHRRAPGHRPGHALLALTPPVRPAAFTLVEAMVAVAVAAILMSAAVPGFRALLERHAVRAASADLLAALHLARSQAIGRGENVVVAPVDPAGVAWRDGWAVFADTDGDARPGPGETVLFRHGPAPDRLRIWSRLTHAAPPFYVAYNSAGRTCRASNSLAANWGTLSLQLGSTQRNIKINMLGRARLCDPRLESGCSMANESASEAAGE</sequence>
<evidence type="ECO:0000313" key="14">
    <source>
        <dbReference type="Proteomes" id="UP000584325"/>
    </source>
</evidence>
<dbReference type="GO" id="GO:0015627">
    <property type="term" value="C:type II protein secretion system complex"/>
    <property type="evidence" value="ECO:0007669"/>
    <property type="project" value="InterPro"/>
</dbReference>
<dbReference type="GO" id="GO:0015628">
    <property type="term" value="P:protein secretion by the type II secretion system"/>
    <property type="evidence" value="ECO:0007669"/>
    <property type="project" value="InterPro"/>
</dbReference>
<evidence type="ECO:0000256" key="3">
    <source>
        <dbReference type="ARBA" id="ARBA00022475"/>
    </source>
</evidence>
<evidence type="ECO:0000313" key="13">
    <source>
        <dbReference type="EMBL" id="MBB3224132.1"/>
    </source>
</evidence>
<evidence type="ECO:0000256" key="4">
    <source>
        <dbReference type="ARBA" id="ARBA00022481"/>
    </source>
</evidence>
<comment type="similarity">
    <text evidence="9">Belongs to the GSP H family.</text>
</comment>
<reference evidence="13 14" key="1">
    <citation type="submission" date="2020-08" db="EMBL/GenBank/DDBJ databases">
        <title>Genomic Encyclopedia of Type Strains, Phase III (KMG-III): the genomes of soil and plant-associated and newly described type strains.</title>
        <authorList>
            <person name="Whitman W."/>
        </authorList>
    </citation>
    <scope>NUCLEOTIDE SEQUENCE [LARGE SCALE GENOMIC DNA]</scope>
    <source>
        <strain evidence="13 14">CECT 7753</strain>
    </source>
</reference>
<evidence type="ECO:0000256" key="8">
    <source>
        <dbReference type="ARBA" id="ARBA00023136"/>
    </source>
</evidence>
<organism evidence="13 14">
    <name type="scientific">Pseudoduganella umbonata</name>
    <dbReference type="NCBI Taxonomy" id="864828"/>
    <lineage>
        <taxon>Bacteria</taxon>
        <taxon>Pseudomonadati</taxon>
        <taxon>Pseudomonadota</taxon>
        <taxon>Betaproteobacteria</taxon>
        <taxon>Burkholderiales</taxon>
        <taxon>Oxalobacteraceae</taxon>
        <taxon>Telluria group</taxon>
        <taxon>Pseudoduganella</taxon>
    </lineage>
</organism>
<dbReference type="Gene3D" id="3.55.40.10">
    <property type="entry name" value="minor pseudopilin epsh domain"/>
    <property type="match status" value="1"/>
</dbReference>
<comment type="caution">
    <text evidence="13">The sequence shown here is derived from an EMBL/GenBank/DDBJ whole genome shotgun (WGS) entry which is preliminary data.</text>
</comment>
<evidence type="ECO:0000256" key="1">
    <source>
        <dbReference type="ARBA" id="ARBA00004377"/>
    </source>
</evidence>
<evidence type="ECO:0000256" key="2">
    <source>
        <dbReference type="ARBA" id="ARBA00021549"/>
    </source>
</evidence>
<name>A0A7W5EF40_9BURK</name>
<gene>
    <name evidence="13" type="ORF">FHS02_004991</name>
</gene>